<organism evidence="4 5">
    <name type="scientific">Blautia intestinalis</name>
    <dbReference type="NCBI Taxonomy" id="2763028"/>
    <lineage>
        <taxon>Bacteria</taxon>
        <taxon>Bacillati</taxon>
        <taxon>Bacillota</taxon>
        <taxon>Clostridia</taxon>
        <taxon>Lachnospirales</taxon>
        <taxon>Lachnospiraceae</taxon>
        <taxon>Blautia</taxon>
    </lineage>
</organism>
<dbReference type="Gene3D" id="2.170.130.30">
    <property type="match status" value="1"/>
</dbReference>
<feature type="compositionally biased region" description="Basic and acidic residues" evidence="1">
    <location>
        <begin position="28"/>
        <end position="68"/>
    </location>
</feature>
<feature type="compositionally biased region" description="Low complexity" evidence="1">
    <location>
        <begin position="258"/>
        <end position="273"/>
    </location>
</feature>
<evidence type="ECO:0000313" key="5">
    <source>
        <dbReference type="Proteomes" id="UP000633936"/>
    </source>
</evidence>
<dbReference type="EMBL" id="JACOQE010000001">
    <property type="protein sequence ID" value="MBC5739615.1"/>
    <property type="molecule type" value="Genomic_DNA"/>
</dbReference>
<proteinExistence type="predicted"/>
<feature type="signal peptide" evidence="2">
    <location>
        <begin position="1"/>
        <end position="29"/>
    </location>
</feature>
<evidence type="ECO:0000256" key="2">
    <source>
        <dbReference type="SAM" id="SignalP"/>
    </source>
</evidence>
<dbReference type="RefSeq" id="WP_118039782.1">
    <property type="nucleotide sequence ID" value="NZ_JACOQE010000001.1"/>
</dbReference>
<feature type="domain" description="Transcobalamin-like C-terminal" evidence="3">
    <location>
        <begin position="322"/>
        <end position="399"/>
    </location>
</feature>
<accession>A0ABR7HZK5</accession>
<gene>
    <name evidence="4" type="ORF">H8Z79_03905</name>
</gene>
<evidence type="ECO:0000256" key="1">
    <source>
        <dbReference type="SAM" id="MobiDB-lite"/>
    </source>
</evidence>
<evidence type="ECO:0000259" key="3">
    <source>
        <dbReference type="Pfam" id="PF14478"/>
    </source>
</evidence>
<reference evidence="4 5" key="1">
    <citation type="submission" date="2020-08" db="EMBL/GenBank/DDBJ databases">
        <title>Genome public.</title>
        <authorList>
            <person name="Liu C."/>
            <person name="Sun Q."/>
        </authorList>
    </citation>
    <scope>NUCLEOTIDE SEQUENCE [LARGE SCALE GENOMIC DNA]</scope>
    <source>
        <strain evidence="4 5">27-44</strain>
    </source>
</reference>
<dbReference type="PROSITE" id="PS51257">
    <property type="entry name" value="PROKAR_LIPOPROTEIN"/>
    <property type="match status" value="1"/>
</dbReference>
<feature type="chain" id="PRO_5045556351" evidence="2">
    <location>
        <begin position="30"/>
        <end position="412"/>
    </location>
</feature>
<feature type="compositionally biased region" description="Acidic residues" evidence="1">
    <location>
        <begin position="227"/>
        <end position="250"/>
    </location>
</feature>
<dbReference type="Proteomes" id="UP000633936">
    <property type="component" value="Unassembled WGS sequence"/>
</dbReference>
<evidence type="ECO:0000313" key="4">
    <source>
        <dbReference type="EMBL" id="MBC5739615.1"/>
    </source>
</evidence>
<sequence length="412" mass="45426">MKIKNKFTGLLLCLALGAASLTGCGGEKAAEPVKNEASKDAGKEDKKADTKEEKPEKKSDKSALKEDNQIPEDGVITKEQMESIAGEKGEYRFHGETSDGIKYTWIYDGSKIKNPIEQKLKVEFSEENLDEIKKAADDAPYAMQVKLQEMELAAPATLEVTLTEKWDADRVLYCIYEDETLYQLDDAKIENAKESEESEENEVSKISFQVNKADGDVNVLLGGSTEGTDEEEQTASDEMQSGDESYDGENSETNAGSEAQEGGRNAENNAGSSSEEESHICTISIECSSILDKWDDLKSSKAEFVPSDGWILYPSEISFTPGDTVFDVLKDACGQAGIQMSSRYTPLYGSYYIEGINQLYEFDCGQNSGWMYSVNGWFPNYGCSEYKVEDGDNIEWKYTCNLGSDVGNGYAG</sequence>
<feature type="region of interest" description="Disordered" evidence="1">
    <location>
        <begin position="24"/>
        <end position="77"/>
    </location>
</feature>
<name>A0ABR7HZK5_9FIRM</name>
<keyword evidence="5" id="KW-1185">Reference proteome</keyword>
<protein>
    <submittedName>
        <fullName evidence="4">DUF4430 domain-containing protein</fullName>
    </submittedName>
</protein>
<dbReference type="Pfam" id="PF14478">
    <property type="entry name" value="DUF4430"/>
    <property type="match status" value="1"/>
</dbReference>
<keyword evidence="2" id="KW-0732">Signal</keyword>
<comment type="caution">
    <text evidence="4">The sequence shown here is derived from an EMBL/GenBank/DDBJ whole genome shotgun (WGS) entry which is preliminary data.</text>
</comment>
<dbReference type="InterPro" id="IPR027954">
    <property type="entry name" value="Transcobalamin-like_C"/>
</dbReference>
<feature type="region of interest" description="Disordered" evidence="1">
    <location>
        <begin position="217"/>
        <end position="277"/>
    </location>
</feature>